<evidence type="ECO:0000313" key="5">
    <source>
        <dbReference type="Proteomes" id="UP001604336"/>
    </source>
</evidence>
<evidence type="ECO:0000256" key="2">
    <source>
        <dbReference type="SAM" id="Phobius"/>
    </source>
</evidence>
<comment type="caution">
    <text evidence="4">The sequence shown here is derived from an EMBL/GenBank/DDBJ whole genome shotgun (WGS) entry which is preliminary data.</text>
</comment>
<dbReference type="EMBL" id="JBFOLK010000010">
    <property type="protein sequence ID" value="KAL2481123.1"/>
    <property type="molecule type" value="Genomic_DNA"/>
</dbReference>
<keyword evidence="2" id="KW-0472">Membrane</keyword>
<evidence type="ECO:0000256" key="1">
    <source>
        <dbReference type="SAM" id="MobiDB-lite"/>
    </source>
</evidence>
<gene>
    <name evidence="3" type="ORF">Adt_34089</name>
    <name evidence="4" type="ORF">Adt_34094</name>
</gene>
<dbReference type="EMBL" id="JBFOLK010000010">
    <property type="protein sequence ID" value="KAL2481128.1"/>
    <property type="molecule type" value="Genomic_DNA"/>
</dbReference>
<evidence type="ECO:0000313" key="3">
    <source>
        <dbReference type="EMBL" id="KAL2481123.1"/>
    </source>
</evidence>
<feature type="region of interest" description="Disordered" evidence="1">
    <location>
        <begin position="1"/>
        <end position="57"/>
    </location>
</feature>
<reference evidence="4" key="2">
    <citation type="submission" date="2024-07" db="EMBL/GenBank/DDBJ databases">
        <title>Two chromosome-level genome assemblies of Korean endemic species Abeliophyllum distichum and Forsythia ovata (Oleaceae).</title>
        <authorList>
            <person name="Mun J.H."/>
        </authorList>
    </citation>
    <scope>NUCLEOTIDE SEQUENCE</scope>
    <source>
        <strain evidence="4">KNKB198505000391</strain>
        <tissue evidence="4">Leaf</tissue>
    </source>
</reference>
<dbReference type="Proteomes" id="UP001604336">
    <property type="component" value="Unassembled WGS sequence"/>
</dbReference>
<keyword evidence="5" id="KW-1185">Reference proteome</keyword>
<sequence>MVAPGNVNPSGSRVPAPPPPGQGQQAMKAAGVAAPAIGHHSAEGAYQASPRMPSAGQVKSEVLHQRSKLPFPPAKMAIGGFAVALTLGYFTLYSKKKPEATALDVAKVATGTAAPKNTHPRN</sequence>
<feature type="transmembrane region" description="Helical" evidence="2">
    <location>
        <begin position="76"/>
        <end position="93"/>
    </location>
</feature>
<protein>
    <submittedName>
        <fullName evidence="4">Uncharacterized protein</fullName>
    </submittedName>
</protein>
<reference evidence="5" key="1">
    <citation type="submission" date="2024-07" db="EMBL/GenBank/DDBJ databases">
        <title>Two chromosome-level genome assemblies of Korean endemic species Abeliophyllum distichum and Forsythia ovata (Oleaceae).</title>
        <authorList>
            <person name="Jang H."/>
        </authorList>
    </citation>
    <scope>NUCLEOTIDE SEQUENCE [LARGE SCALE GENOMIC DNA]</scope>
</reference>
<dbReference type="AlphaFoldDB" id="A0ABD1QY37"/>
<accession>A0ABD1QY37</accession>
<keyword evidence="2" id="KW-1133">Transmembrane helix</keyword>
<evidence type="ECO:0000313" key="4">
    <source>
        <dbReference type="EMBL" id="KAL2481128.1"/>
    </source>
</evidence>
<keyword evidence="2" id="KW-0812">Transmembrane</keyword>
<dbReference type="PANTHER" id="PTHR33919">
    <property type="entry name" value="OS09G0127700 PROTEIN"/>
    <property type="match status" value="1"/>
</dbReference>
<dbReference type="PANTHER" id="PTHR33919:SF7">
    <property type="entry name" value="PROTEIN, PUTATIVE-RELATED"/>
    <property type="match status" value="1"/>
</dbReference>
<organism evidence="4 5">
    <name type="scientific">Abeliophyllum distichum</name>
    <dbReference type="NCBI Taxonomy" id="126358"/>
    <lineage>
        <taxon>Eukaryota</taxon>
        <taxon>Viridiplantae</taxon>
        <taxon>Streptophyta</taxon>
        <taxon>Embryophyta</taxon>
        <taxon>Tracheophyta</taxon>
        <taxon>Spermatophyta</taxon>
        <taxon>Magnoliopsida</taxon>
        <taxon>eudicotyledons</taxon>
        <taxon>Gunneridae</taxon>
        <taxon>Pentapetalae</taxon>
        <taxon>asterids</taxon>
        <taxon>lamiids</taxon>
        <taxon>Lamiales</taxon>
        <taxon>Oleaceae</taxon>
        <taxon>Forsythieae</taxon>
        <taxon>Abeliophyllum</taxon>
    </lineage>
</organism>
<name>A0ABD1QY37_9LAMI</name>
<proteinExistence type="predicted"/>
<feature type="compositionally biased region" description="Low complexity" evidence="1">
    <location>
        <begin position="22"/>
        <end position="36"/>
    </location>
</feature>